<dbReference type="Pfam" id="PF02746">
    <property type="entry name" value="MR_MLE_N"/>
    <property type="match status" value="1"/>
</dbReference>
<dbReference type="InterPro" id="IPR013342">
    <property type="entry name" value="Mandelate_racemase_C"/>
</dbReference>
<gene>
    <name evidence="5" type="ORF">MUG09_13580</name>
</gene>
<keyword evidence="3" id="KW-0460">Magnesium</keyword>
<dbReference type="EMBL" id="CP094929">
    <property type="protein sequence ID" value="UOM50589.1"/>
    <property type="molecule type" value="Genomic_DNA"/>
</dbReference>
<dbReference type="SUPFAM" id="SSF54826">
    <property type="entry name" value="Enolase N-terminal domain-like"/>
    <property type="match status" value="1"/>
</dbReference>
<evidence type="ECO:0000259" key="4">
    <source>
        <dbReference type="SMART" id="SM00922"/>
    </source>
</evidence>
<dbReference type="RefSeq" id="WP_244771977.1">
    <property type="nucleotide sequence ID" value="NZ_CP094929.1"/>
</dbReference>
<dbReference type="InterPro" id="IPR013341">
    <property type="entry name" value="Mandelate_racemase_N_dom"/>
</dbReference>
<dbReference type="InterPro" id="IPR036849">
    <property type="entry name" value="Enolase-like_C_sf"/>
</dbReference>
<dbReference type="PANTHER" id="PTHR13794:SF58">
    <property type="entry name" value="MITOCHONDRIAL ENOLASE SUPERFAMILY MEMBER 1"/>
    <property type="match status" value="1"/>
</dbReference>
<dbReference type="InterPro" id="IPR029065">
    <property type="entry name" value="Enolase_C-like"/>
</dbReference>
<dbReference type="Pfam" id="PF13378">
    <property type="entry name" value="MR_MLE_C"/>
    <property type="match status" value="1"/>
</dbReference>
<dbReference type="Gene3D" id="3.30.390.10">
    <property type="entry name" value="Enolase-like, N-terminal domain"/>
    <property type="match status" value="1"/>
</dbReference>
<sequence length="361" mass="40436">MDHKIVDVRLFSAESTMSRPIADSTHDISTIKFYIVEVVAASGVTGQGYLLSFHYSPKAIEGALKDLRTFVLERSYSINETLRIQREYEVECEYFGNLGLLRWAYGALNVALWDAWGKTLGQPIHKLLGSNGKKIPVYGSGGWLNYTDAELLEEVLGYKKRGFTAVKVKVGSPDMERDIQRLHKVREALGGSVRIMMDANQGMSVSNAIKLSNLVQGLGIQWFEEPVSNTDFAGYEIIRNKTGISLAMGEREYDLSALKELIKRNALDLWQPDLLRLGGVEAWRASAIVADAYHLPCLPHYYKDYDVPLLATVANPFGAESFDWIDGIIDNKMVIDNGYAIQREGSGWGFSFLKQYLTELS</sequence>
<evidence type="ECO:0000256" key="3">
    <source>
        <dbReference type="ARBA" id="ARBA00022842"/>
    </source>
</evidence>
<dbReference type="SFLD" id="SFLDG00179">
    <property type="entry name" value="mandelate_racemase"/>
    <property type="match status" value="1"/>
</dbReference>
<accession>A0ABY4DBY6</accession>
<organism evidence="5 6">
    <name type="scientific">Sphaerochaeta associata</name>
    <dbReference type="NCBI Taxonomy" id="1129264"/>
    <lineage>
        <taxon>Bacteria</taxon>
        <taxon>Pseudomonadati</taxon>
        <taxon>Spirochaetota</taxon>
        <taxon>Spirochaetia</taxon>
        <taxon>Spirochaetales</taxon>
        <taxon>Sphaerochaetaceae</taxon>
        <taxon>Sphaerochaeta</taxon>
    </lineage>
</organism>
<evidence type="ECO:0000313" key="5">
    <source>
        <dbReference type="EMBL" id="UOM50589.1"/>
    </source>
</evidence>
<evidence type="ECO:0000313" key="6">
    <source>
        <dbReference type="Proteomes" id="UP000829708"/>
    </source>
</evidence>
<dbReference type="SFLD" id="SFLDS00001">
    <property type="entry name" value="Enolase"/>
    <property type="match status" value="1"/>
</dbReference>
<proteinExistence type="predicted"/>
<dbReference type="InterPro" id="IPR029017">
    <property type="entry name" value="Enolase-like_N"/>
</dbReference>
<evidence type="ECO:0000256" key="2">
    <source>
        <dbReference type="ARBA" id="ARBA00022723"/>
    </source>
</evidence>
<feature type="domain" description="Mandelate racemase/muconate lactonizing enzyme C-terminal" evidence="4">
    <location>
        <begin position="148"/>
        <end position="245"/>
    </location>
</feature>
<dbReference type="Proteomes" id="UP000829708">
    <property type="component" value="Chromosome"/>
</dbReference>
<keyword evidence="2" id="KW-0479">Metal-binding</keyword>
<dbReference type="InterPro" id="IPR046945">
    <property type="entry name" value="RHMD-like"/>
</dbReference>
<name>A0ABY4DBY6_9SPIR</name>
<dbReference type="CDD" id="cd03316">
    <property type="entry name" value="MR_like"/>
    <property type="match status" value="1"/>
</dbReference>
<dbReference type="PANTHER" id="PTHR13794">
    <property type="entry name" value="ENOLASE SUPERFAMILY, MANDELATE RACEMASE"/>
    <property type="match status" value="1"/>
</dbReference>
<dbReference type="SMART" id="SM00922">
    <property type="entry name" value="MR_MLE"/>
    <property type="match status" value="1"/>
</dbReference>
<reference evidence="6" key="1">
    <citation type="journal article" date="2024" name="J Bioinform Genom">
        <title>Complete genome sequence of the type strain bacterium Sphaerochaeta associata GLS2t (VKM B-2742)t.</title>
        <authorList>
            <person name="Troshina O.Y."/>
            <person name="Tepeeva A.N."/>
            <person name="Arzamasceva V.O."/>
            <person name="Whitman W.B."/>
            <person name="Varghese N."/>
            <person name="Shapiro N."/>
            <person name="Woyke T."/>
            <person name="Kripides N.C."/>
            <person name="Vasilenko O.V."/>
        </authorList>
    </citation>
    <scope>NUCLEOTIDE SEQUENCE [LARGE SCALE GENOMIC DNA]</scope>
    <source>
        <strain evidence="6">GLS2T</strain>
    </source>
</reference>
<keyword evidence="6" id="KW-1185">Reference proteome</keyword>
<comment type="cofactor">
    <cofactor evidence="1">
        <name>Mg(2+)</name>
        <dbReference type="ChEBI" id="CHEBI:18420"/>
    </cofactor>
</comment>
<dbReference type="Gene3D" id="3.20.20.120">
    <property type="entry name" value="Enolase-like C-terminal domain"/>
    <property type="match status" value="1"/>
</dbReference>
<evidence type="ECO:0000256" key="1">
    <source>
        <dbReference type="ARBA" id="ARBA00001946"/>
    </source>
</evidence>
<dbReference type="SUPFAM" id="SSF51604">
    <property type="entry name" value="Enolase C-terminal domain-like"/>
    <property type="match status" value="1"/>
</dbReference>
<protein>
    <submittedName>
        <fullName evidence="5">Mandelate racemase/muconate lactonizing enzyme family protein</fullName>
    </submittedName>
</protein>